<feature type="domain" description="HNH" evidence="1">
    <location>
        <begin position="8"/>
        <end position="59"/>
    </location>
</feature>
<dbReference type="RefSeq" id="WP_226751592.1">
    <property type="nucleotide sequence ID" value="NZ_JAEINI020000008.1"/>
</dbReference>
<evidence type="ECO:0000313" key="2">
    <source>
        <dbReference type="EMBL" id="MCB5227525.1"/>
    </source>
</evidence>
<protein>
    <recommendedName>
        <fullName evidence="1">HNH domain-containing protein</fullName>
    </recommendedName>
</protein>
<dbReference type="Proteomes" id="UP000633814">
    <property type="component" value="Unassembled WGS sequence"/>
</dbReference>
<dbReference type="EMBL" id="JAEINI020000008">
    <property type="protein sequence ID" value="MCB5227525.1"/>
    <property type="molecule type" value="Genomic_DNA"/>
</dbReference>
<dbReference type="Pfam" id="PF01844">
    <property type="entry name" value="HNH"/>
    <property type="match status" value="1"/>
</dbReference>
<dbReference type="PANTHER" id="PTHR37827:SF1">
    <property type="entry name" value="HNH DOMAIN-CONTAINING PROTEIN"/>
    <property type="match status" value="1"/>
</dbReference>
<evidence type="ECO:0000313" key="3">
    <source>
        <dbReference type="Proteomes" id="UP000633814"/>
    </source>
</evidence>
<keyword evidence="3" id="KW-1185">Reference proteome</keyword>
<dbReference type="PANTHER" id="PTHR37827">
    <property type="entry name" value="TUDOR DOMAIN-CONTAINING PROTEIN"/>
    <property type="match status" value="1"/>
</dbReference>
<name>A0ABS8C6F2_9ALTE</name>
<organism evidence="2 3">
    <name type="scientific">Alishewanella maricola</name>
    <dbReference type="NCBI Taxonomy" id="2795740"/>
    <lineage>
        <taxon>Bacteria</taxon>
        <taxon>Pseudomonadati</taxon>
        <taxon>Pseudomonadota</taxon>
        <taxon>Gammaproteobacteria</taxon>
        <taxon>Alteromonadales</taxon>
        <taxon>Alteromonadaceae</taxon>
        <taxon>Alishewanella</taxon>
    </lineage>
</organism>
<sequence>MLLAVKHCQLCQRQTLLTFHHLIPRKMHRRSRFNKKYSKAELQQGVYLCQLCHKAIHKQYDEITLAQRFNTLDLLLADDAIQRHLQWAAKQK</sequence>
<gene>
    <name evidence="2" type="ORF">JAO78_011955</name>
</gene>
<accession>A0ABS8C6F2</accession>
<comment type="caution">
    <text evidence="2">The sequence shown here is derived from an EMBL/GenBank/DDBJ whole genome shotgun (WGS) entry which is preliminary data.</text>
</comment>
<reference evidence="2 3" key="1">
    <citation type="submission" date="2021-10" db="EMBL/GenBank/DDBJ databases">
        <title>Alishewanella koreense sp. nov. isolated from seawater of southwestern coast in South Korea and the proposal for the reclassification of Rheinheimera perlucida and Rheinheimera tuosuensis as Arsukibacterium perlucida and Arsukibacterium tuosuensis.</title>
        <authorList>
            <person name="Kim K.H."/>
            <person name="Ruan W."/>
            <person name="Kim K.R."/>
            <person name="Baek J.H."/>
            <person name="Jeon C.O."/>
        </authorList>
    </citation>
    <scope>NUCLEOTIDE SEQUENCE [LARGE SCALE GENOMIC DNA]</scope>
    <source>
        <strain evidence="2 3">16-MA</strain>
    </source>
</reference>
<evidence type="ECO:0000259" key="1">
    <source>
        <dbReference type="Pfam" id="PF01844"/>
    </source>
</evidence>
<dbReference type="InterPro" id="IPR002711">
    <property type="entry name" value="HNH"/>
</dbReference>
<proteinExistence type="predicted"/>